<name>A0ABV4BG24_9GAMM</name>
<feature type="transmembrane region" description="Helical" evidence="2">
    <location>
        <begin position="87"/>
        <end position="109"/>
    </location>
</feature>
<feature type="compositionally biased region" description="Basic and acidic residues" evidence="1">
    <location>
        <begin position="11"/>
        <end position="21"/>
    </location>
</feature>
<keyword evidence="2" id="KW-0812">Transmembrane</keyword>
<evidence type="ECO:0000313" key="4">
    <source>
        <dbReference type="Proteomes" id="UP001564408"/>
    </source>
</evidence>
<dbReference type="Proteomes" id="UP001564408">
    <property type="component" value="Unassembled WGS sequence"/>
</dbReference>
<reference evidence="3 4" key="1">
    <citation type="submission" date="2024-05" db="EMBL/GenBank/DDBJ databases">
        <title>Genome Sequence and Characterization of the New Strain Purple Sulfur Bacterium of Genus Thioalkalicoccus.</title>
        <authorList>
            <person name="Bryantseva I.A."/>
            <person name="Kyndt J.A."/>
            <person name="Imhoff J.F."/>
        </authorList>
    </citation>
    <scope>NUCLEOTIDE SEQUENCE [LARGE SCALE GENOMIC DNA]</scope>
    <source>
        <strain evidence="3 4">Um2</strain>
    </source>
</reference>
<dbReference type="EMBL" id="JBDKXB010000017">
    <property type="protein sequence ID" value="MEY6433222.1"/>
    <property type="molecule type" value="Genomic_DNA"/>
</dbReference>
<evidence type="ECO:0000256" key="2">
    <source>
        <dbReference type="SAM" id="Phobius"/>
    </source>
</evidence>
<dbReference type="Pfam" id="PF12060">
    <property type="entry name" value="DUF3541"/>
    <property type="match status" value="1"/>
</dbReference>
<dbReference type="RefSeq" id="WP_369667605.1">
    <property type="nucleotide sequence ID" value="NZ_JBDKXB010000017.1"/>
</dbReference>
<comment type="caution">
    <text evidence="3">The sequence shown here is derived from an EMBL/GenBank/DDBJ whole genome shotgun (WGS) entry which is preliminary data.</text>
</comment>
<keyword evidence="2" id="KW-1133">Transmembrane helix</keyword>
<dbReference type="InterPro" id="IPR021928">
    <property type="entry name" value="DUF3541"/>
</dbReference>
<sequence length="447" mass="50296">MSAPSLAGRGDAPRTNRERLPDETLKDLIEHFSTQTLSVANVPEDELPNAYEFLIKKFADDSGRTGPSSTPTHTGVLPMRHAYPRGWLVAWLAIIWLVGWTALGLAAAAQDEIAEAIQARYEAELFRLPVGNQRHYAQRLYRMTGDVRYVPLTESHAERLIRRLDEALDGLSEQDDYGLRRSQALLDIYPTRTAKQRARRQMFADWGEMIFARRLLFSLVQLDYYGLLDTPRLAGHEQALAYLGQVDFASFLTDPSVLSVYAAQVANIAHYLHQLDIVDLRDEVVTAFREHYAPARVAALDVADYRNRLYGMTHFVIADSRYYQREVSATDHAWILDAFAAELPRILRDATADIMAEVGISFLLAGEADHPAVARLREAIVAAYDPRTRMIPATDGSTDLARGQHRNVLAIMLLRWPTQLKPGPDLREALSETPPAGRSPSDLEFFK</sequence>
<feature type="region of interest" description="Disordered" evidence="1">
    <location>
        <begin position="424"/>
        <end position="447"/>
    </location>
</feature>
<protein>
    <submittedName>
        <fullName evidence="3">DUF3541 domain-containing protein</fullName>
    </submittedName>
</protein>
<proteinExistence type="predicted"/>
<keyword evidence="4" id="KW-1185">Reference proteome</keyword>
<accession>A0ABV4BG24</accession>
<keyword evidence="2" id="KW-0472">Membrane</keyword>
<feature type="region of interest" description="Disordered" evidence="1">
    <location>
        <begin position="1"/>
        <end position="21"/>
    </location>
</feature>
<evidence type="ECO:0000256" key="1">
    <source>
        <dbReference type="SAM" id="MobiDB-lite"/>
    </source>
</evidence>
<evidence type="ECO:0000313" key="3">
    <source>
        <dbReference type="EMBL" id="MEY6433222.1"/>
    </source>
</evidence>
<organism evidence="3 4">
    <name type="scientific">Thioalkalicoccus limnaeus</name>
    <dbReference type="NCBI Taxonomy" id="120681"/>
    <lineage>
        <taxon>Bacteria</taxon>
        <taxon>Pseudomonadati</taxon>
        <taxon>Pseudomonadota</taxon>
        <taxon>Gammaproteobacteria</taxon>
        <taxon>Chromatiales</taxon>
        <taxon>Chromatiaceae</taxon>
        <taxon>Thioalkalicoccus</taxon>
    </lineage>
</organism>
<gene>
    <name evidence="3" type="ORF">ABC977_12500</name>
</gene>